<reference evidence="1" key="1">
    <citation type="journal article" date="2021" name="Proc. Natl. Acad. Sci. U.S.A.">
        <title>A Catalog of Tens of Thousands of Viruses from Human Metagenomes Reveals Hidden Associations with Chronic Diseases.</title>
        <authorList>
            <person name="Tisza M.J."/>
            <person name="Buck C.B."/>
        </authorList>
    </citation>
    <scope>NUCLEOTIDE SEQUENCE</scope>
    <source>
        <strain evidence="1">CtYh54</strain>
    </source>
</reference>
<dbReference type="EMBL" id="BK014884">
    <property type="protein sequence ID" value="DAD80481.1"/>
    <property type="molecule type" value="Genomic_DNA"/>
</dbReference>
<evidence type="ECO:0000313" key="1">
    <source>
        <dbReference type="EMBL" id="DAD80481.1"/>
    </source>
</evidence>
<organism evidence="1">
    <name type="scientific">Siphoviridae sp. ctYh54</name>
    <dbReference type="NCBI Taxonomy" id="2826379"/>
    <lineage>
        <taxon>Viruses</taxon>
        <taxon>Duplodnaviria</taxon>
        <taxon>Heunggongvirae</taxon>
        <taxon>Uroviricota</taxon>
        <taxon>Caudoviricetes</taxon>
    </lineage>
</organism>
<proteinExistence type="predicted"/>
<protein>
    <submittedName>
        <fullName evidence="1">Uncharacterized protein</fullName>
    </submittedName>
</protein>
<name>A0A8S5MDR8_9CAUD</name>
<accession>A0A8S5MDR8</accession>
<sequence length="37" mass="4197">MRTALTNTLACYSNLIFIEVLERNFSPISSHPFSAHD</sequence>